<dbReference type="InterPro" id="IPR051534">
    <property type="entry name" value="CBASS_pafABC_assoc_protein"/>
</dbReference>
<evidence type="ECO:0000259" key="4">
    <source>
        <dbReference type="PROSITE" id="PS51000"/>
    </source>
</evidence>
<evidence type="ECO:0000256" key="2">
    <source>
        <dbReference type="ARBA" id="ARBA00023125"/>
    </source>
</evidence>
<evidence type="ECO:0000313" key="5">
    <source>
        <dbReference type="EMBL" id="ADB49353.1"/>
    </source>
</evidence>
<dbReference type="Pfam" id="PF08279">
    <property type="entry name" value="HTH_11"/>
    <property type="match status" value="1"/>
</dbReference>
<keyword evidence="3" id="KW-0804">Transcription</keyword>
<dbReference type="InterPro" id="IPR036390">
    <property type="entry name" value="WH_DNA-bd_sf"/>
</dbReference>
<dbReference type="PANTHER" id="PTHR34580">
    <property type="match status" value="1"/>
</dbReference>
<dbReference type="SUPFAM" id="SSF46785">
    <property type="entry name" value="Winged helix' DNA-binding domain"/>
    <property type="match status" value="1"/>
</dbReference>
<dbReference type="InterPro" id="IPR028349">
    <property type="entry name" value="PafC-like"/>
</dbReference>
<dbReference type="InterPro" id="IPR001034">
    <property type="entry name" value="DeoR_HTH"/>
</dbReference>
<dbReference type="PROSITE" id="PS51000">
    <property type="entry name" value="HTH_DEOR_2"/>
    <property type="match status" value="1"/>
</dbReference>
<dbReference type="OrthoDB" id="3483912at2"/>
<reference evidence="6" key="2">
    <citation type="submission" date="2010-01" db="EMBL/GenBank/DDBJ databases">
        <title>The complete genome of Conexibacter woesei DSM 14684.</title>
        <authorList>
            <consortium name="US DOE Joint Genome Institute (JGI-PGF)"/>
            <person name="Lucas S."/>
            <person name="Copeland A."/>
            <person name="Lapidus A."/>
            <person name="Glavina del Rio T."/>
            <person name="Dalin E."/>
            <person name="Tice H."/>
            <person name="Bruce D."/>
            <person name="Goodwin L."/>
            <person name="Pitluck S."/>
            <person name="Kyrpides N."/>
            <person name="Mavromatis K."/>
            <person name="Ivanova N."/>
            <person name="Mikhailova N."/>
            <person name="Chertkov O."/>
            <person name="Brettin T."/>
            <person name="Detter J.C."/>
            <person name="Han C."/>
            <person name="Larimer F."/>
            <person name="Land M."/>
            <person name="Hauser L."/>
            <person name="Markowitz V."/>
            <person name="Cheng J.-F."/>
            <person name="Hugenholtz P."/>
            <person name="Woyke T."/>
            <person name="Wu D."/>
            <person name="Pukall R."/>
            <person name="Steenblock K."/>
            <person name="Schneider S."/>
            <person name="Klenk H.-P."/>
            <person name="Eisen J.A."/>
        </authorList>
    </citation>
    <scope>NUCLEOTIDE SEQUENCE [LARGE SCALE GENOMIC DNA]</scope>
    <source>
        <strain evidence="6">DSM 14684 / CIP 108061 / JCM 11494 / NBRC 100937 / ID131577</strain>
    </source>
</reference>
<dbReference type="PANTHER" id="PTHR34580:SF3">
    <property type="entry name" value="PROTEIN PAFB"/>
    <property type="match status" value="1"/>
</dbReference>
<dbReference type="AlphaFoldDB" id="D3FBI4"/>
<dbReference type="HOGENOM" id="CLU_041141_1_0_11"/>
<dbReference type="Proteomes" id="UP000008229">
    <property type="component" value="Chromosome"/>
</dbReference>
<name>D3FBI4_CONWI</name>
<dbReference type="InterPro" id="IPR026881">
    <property type="entry name" value="WYL_dom"/>
</dbReference>
<dbReference type="InterPro" id="IPR018356">
    <property type="entry name" value="Tscrpt_reg_HTH_DeoR_CS"/>
</dbReference>
<dbReference type="KEGG" id="cwo:Cwoe_0920"/>
<dbReference type="PROSITE" id="PS00894">
    <property type="entry name" value="HTH_DEOR_1"/>
    <property type="match status" value="1"/>
</dbReference>
<gene>
    <name evidence="5" type="ordered locus">Cwoe_0920</name>
</gene>
<evidence type="ECO:0000256" key="1">
    <source>
        <dbReference type="ARBA" id="ARBA00023015"/>
    </source>
</evidence>
<keyword evidence="2" id="KW-0238">DNA-binding</keyword>
<dbReference type="PIRSF" id="PIRSF016838">
    <property type="entry name" value="PafC"/>
    <property type="match status" value="1"/>
</dbReference>
<dbReference type="Pfam" id="PF25583">
    <property type="entry name" value="WCX"/>
    <property type="match status" value="1"/>
</dbReference>
<dbReference type="STRING" id="469383.Cwoe_0920"/>
<protein>
    <submittedName>
        <fullName evidence="5">Helix-turn-helix type 11 domain protein</fullName>
    </submittedName>
</protein>
<dbReference type="GO" id="GO:0003700">
    <property type="term" value="F:DNA-binding transcription factor activity"/>
    <property type="evidence" value="ECO:0007669"/>
    <property type="project" value="InterPro"/>
</dbReference>
<feature type="domain" description="HTH deoR-type" evidence="4">
    <location>
        <begin position="4"/>
        <end position="63"/>
    </location>
</feature>
<dbReference type="EMBL" id="CP001854">
    <property type="protein sequence ID" value="ADB49353.1"/>
    <property type="molecule type" value="Genomic_DNA"/>
</dbReference>
<keyword evidence="1" id="KW-0805">Transcription regulation</keyword>
<dbReference type="RefSeq" id="WP_012932406.1">
    <property type="nucleotide sequence ID" value="NC_013739.1"/>
</dbReference>
<dbReference type="GO" id="GO:0003677">
    <property type="term" value="F:DNA binding"/>
    <property type="evidence" value="ECO:0007669"/>
    <property type="project" value="UniProtKB-KW"/>
</dbReference>
<keyword evidence="6" id="KW-1185">Reference proteome</keyword>
<dbReference type="PROSITE" id="PS52050">
    <property type="entry name" value="WYL"/>
    <property type="match status" value="1"/>
</dbReference>
<dbReference type="eggNOG" id="COG2378">
    <property type="taxonomic scope" value="Bacteria"/>
</dbReference>
<proteinExistence type="predicted"/>
<organism evidence="5 6">
    <name type="scientific">Conexibacter woesei (strain DSM 14684 / CCUG 47730 / CIP 108061 / JCM 11494 / NBRC 100937 / ID131577)</name>
    <dbReference type="NCBI Taxonomy" id="469383"/>
    <lineage>
        <taxon>Bacteria</taxon>
        <taxon>Bacillati</taxon>
        <taxon>Actinomycetota</taxon>
        <taxon>Thermoleophilia</taxon>
        <taxon>Solirubrobacterales</taxon>
        <taxon>Conexibacteraceae</taxon>
        <taxon>Conexibacter</taxon>
    </lineage>
</organism>
<dbReference type="InterPro" id="IPR036388">
    <property type="entry name" value="WH-like_DNA-bd_sf"/>
</dbReference>
<dbReference type="Gene3D" id="1.10.10.10">
    <property type="entry name" value="Winged helix-like DNA-binding domain superfamily/Winged helix DNA-binding domain"/>
    <property type="match status" value="1"/>
</dbReference>
<dbReference type="InterPro" id="IPR013196">
    <property type="entry name" value="HTH_11"/>
</dbReference>
<evidence type="ECO:0000313" key="6">
    <source>
        <dbReference type="Proteomes" id="UP000008229"/>
    </source>
</evidence>
<evidence type="ECO:0000256" key="3">
    <source>
        <dbReference type="ARBA" id="ARBA00023163"/>
    </source>
</evidence>
<accession>D3FBI4</accession>
<sequence length="327" mass="36258">MAETSIRLLKLLALLQSRRDWMGQELADRLDVSCRTIRRDVDRLRELGYPVDALTGPNGGYRLHAGTAMPPLVLDDDEAVAIAVGLSGAASASVDGIEETSVRALVKLEQVLPAHLRRRVNALRSATSTRAATGPLVDAEVLTTIAAGCRDHERLRFGYSSRQGEESRRRVEPHSLVNLGQRWYFVAWDCGREGWRTFRLDRIEQMASDGTRFEERELPGGDPAAYVMRSMAAPHRYRARVTLHAPAQQMATRCSGTWETVEPLADGRCEYRSSDDSLDWLAVRIGMLGVDFEVHEPPELAERFRALSARFGRAGGLPPSGSVAHAR</sequence>
<reference evidence="5 6" key="1">
    <citation type="journal article" date="2010" name="Stand. Genomic Sci.">
        <title>Complete genome sequence of Conexibacter woesei type strain (ID131577).</title>
        <authorList>
            <person name="Pukall R."/>
            <person name="Lapidus A."/>
            <person name="Glavina Del Rio T."/>
            <person name="Copeland A."/>
            <person name="Tice H."/>
            <person name="Cheng J.-F."/>
            <person name="Lucas S."/>
            <person name="Chen F."/>
            <person name="Nolan M."/>
            <person name="Bruce D."/>
            <person name="Goodwin L."/>
            <person name="Pitluck S."/>
            <person name="Mavromatis K."/>
            <person name="Ivanova N."/>
            <person name="Ovchinnikova G."/>
            <person name="Pati A."/>
            <person name="Chen A."/>
            <person name="Palaniappan K."/>
            <person name="Land M."/>
            <person name="Hauser L."/>
            <person name="Chang Y.-J."/>
            <person name="Jeffries C.D."/>
            <person name="Chain P."/>
            <person name="Meincke L."/>
            <person name="Sims D."/>
            <person name="Brettin T."/>
            <person name="Detter J.C."/>
            <person name="Rohde M."/>
            <person name="Goeker M."/>
            <person name="Bristow J."/>
            <person name="Eisen J.A."/>
            <person name="Markowitz V."/>
            <person name="Kyrpides N.C."/>
            <person name="Klenk H.-P."/>
            <person name="Hugenholtz P."/>
        </authorList>
    </citation>
    <scope>NUCLEOTIDE SEQUENCE [LARGE SCALE GENOMIC DNA]</scope>
    <source>
        <strain evidence="6">DSM 14684 / CIP 108061 / JCM 11494 / NBRC 100937 / ID131577</strain>
    </source>
</reference>
<dbReference type="InterPro" id="IPR057727">
    <property type="entry name" value="WCX_dom"/>
</dbReference>
<dbReference type="Pfam" id="PF13280">
    <property type="entry name" value="WYL"/>
    <property type="match status" value="1"/>
</dbReference>